<dbReference type="CDD" id="cd03789">
    <property type="entry name" value="GT9_LPS_heptosyltransferase"/>
    <property type="match status" value="1"/>
</dbReference>
<keyword evidence="4" id="KW-1185">Reference proteome</keyword>
<name>A0A377IX16_9PAST</name>
<evidence type="ECO:0000313" key="4">
    <source>
        <dbReference type="Proteomes" id="UP000255264"/>
    </source>
</evidence>
<dbReference type="RefSeq" id="WP_115002621.1">
    <property type="nucleotide sequence ID" value="NZ_UGHS01000001.1"/>
</dbReference>
<dbReference type="Pfam" id="PF01075">
    <property type="entry name" value="Glyco_transf_9"/>
    <property type="match status" value="1"/>
</dbReference>
<dbReference type="EMBL" id="UGHS01000001">
    <property type="protein sequence ID" value="STO92508.1"/>
    <property type="molecule type" value="Genomic_DNA"/>
</dbReference>
<dbReference type="GO" id="GO:0009244">
    <property type="term" value="P:lipopolysaccharide core region biosynthetic process"/>
    <property type="evidence" value="ECO:0007669"/>
    <property type="project" value="TreeGrafter"/>
</dbReference>
<protein>
    <submittedName>
        <fullName evidence="3">Lipooligosaccharide D-glycero-D-manno-heptosyltransferase</fullName>
    </submittedName>
</protein>
<evidence type="ECO:0000256" key="1">
    <source>
        <dbReference type="ARBA" id="ARBA00022676"/>
    </source>
</evidence>
<dbReference type="InterPro" id="IPR051199">
    <property type="entry name" value="LPS_LOS_Heptosyltrfase"/>
</dbReference>
<evidence type="ECO:0000313" key="3">
    <source>
        <dbReference type="EMBL" id="STO92508.1"/>
    </source>
</evidence>
<keyword evidence="1" id="KW-0328">Glycosyltransferase</keyword>
<sequence>MKKILQKIRLFLGKLCLDHSNGQSFQVTDAPKIIVLQQDGKIGDYIVSSFIFRELRKQYPKARLDVVCSYGNLQLFQDNEFIDNFYTVNRRKVCSYVKIGRQLSHQHYDYLINLPVLLRNRDLLLTRLIHAKVNIGYQKSRYKIFDLNVVEDNLHFSEIYRKAIELCGVESVNSDYLVPLNDFSEQNVSGFIADHHLQHAIAINFFGAANSRKFSEDSIAKFLSVMTQNFPQKKFILLSFPAVSKSLQSIAERFPQVFVYSSSKTIFDSIALIKYCDTVISPDTSIIHIAAGLGKNIVAFYQENNPKNLQQWHPNTPRSHILYFKQTVNEISAHDIQPEWLEVSDRA</sequence>
<keyword evidence="2 3" id="KW-0808">Transferase</keyword>
<reference evidence="3 4" key="1">
    <citation type="submission" date="2018-06" db="EMBL/GenBank/DDBJ databases">
        <authorList>
            <consortium name="Pathogen Informatics"/>
            <person name="Doyle S."/>
        </authorList>
    </citation>
    <scope>NUCLEOTIDE SEQUENCE [LARGE SCALE GENOMIC DNA]</scope>
    <source>
        <strain evidence="3 4">NCTC13335</strain>
    </source>
</reference>
<dbReference type="Proteomes" id="UP000255264">
    <property type="component" value="Unassembled WGS sequence"/>
</dbReference>
<dbReference type="Gene3D" id="3.40.50.2000">
    <property type="entry name" value="Glycogen Phosphorylase B"/>
    <property type="match status" value="2"/>
</dbReference>
<dbReference type="PANTHER" id="PTHR30160:SF15">
    <property type="entry name" value="GLYCOSYLTRANSFERASE HI_0523-RELATED"/>
    <property type="match status" value="1"/>
</dbReference>
<dbReference type="OrthoDB" id="89608at2"/>
<accession>A0A377IX16</accession>
<gene>
    <name evidence="3" type="primary">lbgB</name>
    <name evidence="3" type="ORF">NCTC13335_00335</name>
</gene>
<dbReference type="SUPFAM" id="SSF53756">
    <property type="entry name" value="UDP-Glycosyltransferase/glycogen phosphorylase"/>
    <property type="match status" value="1"/>
</dbReference>
<dbReference type="InterPro" id="IPR002201">
    <property type="entry name" value="Glyco_trans_9"/>
</dbReference>
<dbReference type="GO" id="GO:0005829">
    <property type="term" value="C:cytosol"/>
    <property type="evidence" value="ECO:0007669"/>
    <property type="project" value="TreeGrafter"/>
</dbReference>
<organism evidence="3 4">
    <name type="scientific">Haemophilus pittmaniae</name>
    <dbReference type="NCBI Taxonomy" id="249188"/>
    <lineage>
        <taxon>Bacteria</taxon>
        <taxon>Pseudomonadati</taxon>
        <taxon>Pseudomonadota</taxon>
        <taxon>Gammaproteobacteria</taxon>
        <taxon>Pasteurellales</taxon>
        <taxon>Pasteurellaceae</taxon>
        <taxon>Haemophilus</taxon>
    </lineage>
</organism>
<dbReference type="PANTHER" id="PTHR30160">
    <property type="entry name" value="TETRAACYLDISACCHARIDE 4'-KINASE-RELATED"/>
    <property type="match status" value="1"/>
</dbReference>
<evidence type="ECO:0000256" key="2">
    <source>
        <dbReference type="ARBA" id="ARBA00022679"/>
    </source>
</evidence>
<dbReference type="GO" id="GO:0008713">
    <property type="term" value="F:ADP-heptose-lipopolysaccharide heptosyltransferase activity"/>
    <property type="evidence" value="ECO:0007669"/>
    <property type="project" value="TreeGrafter"/>
</dbReference>
<dbReference type="AlphaFoldDB" id="A0A377IX16"/>
<proteinExistence type="predicted"/>